<evidence type="ECO:0000313" key="1">
    <source>
        <dbReference type="EMBL" id="CAB4046116.1"/>
    </source>
</evidence>
<name>A0A7D9KNQ1_PARCT</name>
<accession>A0A7D9KNQ1</accession>
<evidence type="ECO:0000313" key="2">
    <source>
        <dbReference type="Proteomes" id="UP001152795"/>
    </source>
</evidence>
<protein>
    <submittedName>
        <fullName evidence="1">Uncharacterized protein</fullName>
    </submittedName>
</protein>
<dbReference type="AlphaFoldDB" id="A0A7D9KNQ1"/>
<reference evidence="1" key="1">
    <citation type="submission" date="2020-04" db="EMBL/GenBank/DDBJ databases">
        <authorList>
            <person name="Alioto T."/>
            <person name="Alioto T."/>
            <person name="Gomez Garrido J."/>
        </authorList>
    </citation>
    <scope>NUCLEOTIDE SEQUENCE</scope>
    <source>
        <strain evidence="1">A484AB</strain>
    </source>
</reference>
<sequence length="224" mass="26355">MYKELSDTDLTECLQHDQRYHCQFQNVLSKNVKTSCLFILFTRNLELIEDTCDMRVDHITRTATQLSPHRFRLTAPEPEILEISCTNPTSYQQISFKGIQYFSLNLSCSASTPNYFFTVNTQLHEKDNLIAVPFEYTKDQFLGPAILKHSLKRIKNELTLMKVSVFNVLYFLRLMADKYLCCGFTQWRENKKLERKQWRKHKAREEKTEASTSLKADIETEDSD</sequence>
<proteinExistence type="predicted"/>
<organism evidence="1 2">
    <name type="scientific">Paramuricea clavata</name>
    <name type="common">Red gorgonian</name>
    <name type="synonym">Violescent sea-whip</name>
    <dbReference type="NCBI Taxonomy" id="317549"/>
    <lineage>
        <taxon>Eukaryota</taxon>
        <taxon>Metazoa</taxon>
        <taxon>Cnidaria</taxon>
        <taxon>Anthozoa</taxon>
        <taxon>Octocorallia</taxon>
        <taxon>Malacalcyonacea</taxon>
        <taxon>Plexauridae</taxon>
        <taxon>Paramuricea</taxon>
    </lineage>
</organism>
<feature type="non-terminal residue" evidence="1">
    <location>
        <position position="224"/>
    </location>
</feature>
<gene>
    <name evidence="1" type="ORF">PACLA_8A064854</name>
</gene>
<dbReference type="EMBL" id="CACRXK020045946">
    <property type="protein sequence ID" value="CAB4046116.1"/>
    <property type="molecule type" value="Genomic_DNA"/>
</dbReference>
<keyword evidence="2" id="KW-1185">Reference proteome</keyword>
<comment type="caution">
    <text evidence="1">The sequence shown here is derived from an EMBL/GenBank/DDBJ whole genome shotgun (WGS) entry which is preliminary data.</text>
</comment>
<dbReference type="Proteomes" id="UP001152795">
    <property type="component" value="Unassembled WGS sequence"/>
</dbReference>